<organism evidence="1 2">
    <name type="scientific">Meloidogyne enterolobii</name>
    <name type="common">Root-knot nematode worm</name>
    <name type="synonym">Meloidogyne mayaguensis</name>
    <dbReference type="NCBI Taxonomy" id="390850"/>
    <lineage>
        <taxon>Eukaryota</taxon>
        <taxon>Metazoa</taxon>
        <taxon>Ecdysozoa</taxon>
        <taxon>Nematoda</taxon>
        <taxon>Chromadorea</taxon>
        <taxon>Rhabditida</taxon>
        <taxon>Tylenchina</taxon>
        <taxon>Tylenchomorpha</taxon>
        <taxon>Tylenchoidea</taxon>
        <taxon>Meloidogynidae</taxon>
        <taxon>Meloidogyninae</taxon>
        <taxon>Meloidogyne</taxon>
    </lineage>
</organism>
<reference evidence="1" key="1">
    <citation type="submission" date="2023-11" db="EMBL/GenBank/DDBJ databases">
        <authorList>
            <person name="Poullet M."/>
        </authorList>
    </citation>
    <scope>NUCLEOTIDE SEQUENCE</scope>
    <source>
        <strain evidence="1">E1834</strain>
    </source>
</reference>
<accession>A0ACB1APW1</accession>
<proteinExistence type="predicted"/>
<comment type="caution">
    <text evidence="1">The sequence shown here is derived from an EMBL/GenBank/DDBJ whole genome shotgun (WGS) entry which is preliminary data.</text>
</comment>
<protein>
    <submittedName>
        <fullName evidence="1">Uncharacterized protein</fullName>
    </submittedName>
</protein>
<keyword evidence="2" id="KW-1185">Reference proteome</keyword>
<gene>
    <name evidence="1" type="ORF">MENTE1834_LOCUS40804</name>
</gene>
<sequence>MFSFCFSSFLIIYLFLIVVVYCCGLSPRLPPKQKYKNSILMLVSIDDFHIRSSEVGKGMNEKLWEGININST</sequence>
<dbReference type="EMBL" id="CAVMJV010000097">
    <property type="protein sequence ID" value="CAK5094975.1"/>
    <property type="molecule type" value="Genomic_DNA"/>
</dbReference>
<evidence type="ECO:0000313" key="2">
    <source>
        <dbReference type="Proteomes" id="UP001497535"/>
    </source>
</evidence>
<name>A0ACB1APW1_MELEN</name>
<evidence type="ECO:0000313" key="1">
    <source>
        <dbReference type="EMBL" id="CAK5094975.1"/>
    </source>
</evidence>
<dbReference type="Proteomes" id="UP001497535">
    <property type="component" value="Unassembled WGS sequence"/>
</dbReference>